<dbReference type="EMBL" id="CP136511">
    <property type="protein sequence ID" value="WOD13536.1"/>
    <property type="molecule type" value="Genomic_DNA"/>
</dbReference>
<evidence type="ECO:0000313" key="3">
    <source>
        <dbReference type="Proteomes" id="UP001302652"/>
    </source>
</evidence>
<evidence type="ECO:0000256" key="1">
    <source>
        <dbReference type="SAM" id="SignalP"/>
    </source>
</evidence>
<sequence>MNAMIKSRQPRALYRHAARLALVVTVLLSGCAAQNTQDAGGCVGPVSFCNTYFGS</sequence>
<dbReference type="Proteomes" id="UP001302652">
    <property type="component" value="Chromosome 3"/>
</dbReference>
<evidence type="ECO:0000313" key="2">
    <source>
        <dbReference type="EMBL" id="WOD13536.1"/>
    </source>
</evidence>
<feature type="chain" id="PRO_5046095103" description="Lipoprotein" evidence="1">
    <location>
        <begin position="33"/>
        <end position="55"/>
    </location>
</feature>
<keyword evidence="1" id="KW-0732">Signal</keyword>
<dbReference type="PROSITE" id="PS51257">
    <property type="entry name" value="PROKAR_LIPOPROTEIN"/>
    <property type="match status" value="1"/>
</dbReference>
<reference evidence="2 3" key="1">
    <citation type="submission" date="2023-10" db="EMBL/GenBank/DDBJ databases">
        <title>Surface-active antibiotics is a multifunctional adaptation for post-fire microbes.</title>
        <authorList>
            <person name="Liu M.D."/>
            <person name="Du Y."/>
            <person name="Koupaei S.K."/>
            <person name="Kim N.R."/>
            <person name="Zhang W."/>
            <person name="Traxler M.F."/>
        </authorList>
    </citation>
    <scope>NUCLEOTIDE SEQUENCE [LARGE SCALE GENOMIC DNA]</scope>
    <source>
        <strain evidence="2 3">F3</strain>
    </source>
</reference>
<name>A0ABZ0EAI3_9BURK</name>
<protein>
    <recommendedName>
        <fullName evidence="4">Lipoprotein</fullName>
    </recommendedName>
</protein>
<dbReference type="RefSeq" id="WP_317015089.1">
    <property type="nucleotide sequence ID" value="NZ_CP136511.1"/>
</dbReference>
<feature type="signal peptide" evidence="1">
    <location>
        <begin position="1"/>
        <end position="32"/>
    </location>
</feature>
<accession>A0ABZ0EAI3</accession>
<proteinExistence type="predicted"/>
<gene>
    <name evidence="2" type="ORF">RW095_05900</name>
</gene>
<organism evidence="2 3">
    <name type="scientific">Paraburkholderia kirstenboschensis</name>
    <dbReference type="NCBI Taxonomy" id="1245436"/>
    <lineage>
        <taxon>Bacteria</taxon>
        <taxon>Pseudomonadati</taxon>
        <taxon>Pseudomonadota</taxon>
        <taxon>Betaproteobacteria</taxon>
        <taxon>Burkholderiales</taxon>
        <taxon>Burkholderiaceae</taxon>
        <taxon>Paraburkholderia</taxon>
    </lineage>
</organism>
<keyword evidence="3" id="KW-1185">Reference proteome</keyword>
<evidence type="ECO:0008006" key="4">
    <source>
        <dbReference type="Google" id="ProtNLM"/>
    </source>
</evidence>